<dbReference type="InterPro" id="IPR001986">
    <property type="entry name" value="Enolpyruvate_Tfrase_dom"/>
</dbReference>
<dbReference type="InterPro" id="IPR036968">
    <property type="entry name" value="Enolpyruvate_Tfrase_sf"/>
</dbReference>
<dbReference type="SUPFAM" id="SSF55205">
    <property type="entry name" value="EPT/RTPC-like"/>
    <property type="match status" value="1"/>
</dbReference>
<dbReference type="GO" id="GO:0003866">
    <property type="term" value="F:3-phosphoshikimate 1-carboxyvinyltransferase activity"/>
    <property type="evidence" value="ECO:0007669"/>
    <property type="project" value="TreeGrafter"/>
</dbReference>
<feature type="domain" description="Enolpyruvate transferase" evidence="2">
    <location>
        <begin position="8"/>
        <end position="152"/>
    </location>
</feature>
<proteinExistence type="predicted"/>
<protein>
    <recommendedName>
        <fullName evidence="2">Enolpyruvate transferase domain-containing protein</fullName>
    </recommendedName>
</protein>
<dbReference type="InterPro" id="IPR013792">
    <property type="entry name" value="RNA3'P_cycl/enolpyr_Trfase_a/b"/>
</dbReference>
<dbReference type="PANTHER" id="PTHR21090:SF5">
    <property type="entry name" value="PENTAFUNCTIONAL AROM POLYPEPTIDE"/>
    <property type="match status" value="1"/>
</dbReference>
<keyword evidence="1" id="KW-0808">Transferase</keyword>
<reference evidence="3" key="2">
    <citation type="submission" date="2020-05" db="UniProtKB">
        <authorList>
            <consortium name="EnsemblMetazoa"/>
        </authorList>
    </citation>
    <scope>IDENTIFICATION</scope>
    <source>
        <strain evidence="3">IAEA</strain>
    </source>
</reference>
<reference evidence="4" key="1">
    <citation type="submission" date="2014-03" db="EMBL/GenBank/DDBJ databases">
        <authorList>
            <person name="Aksoy S."/>
            <person name="Warren W."/>
            <person name="Wilson R.K."/>
        </authorList>
    </citation>
    <scope>NUCLEOTIDE SEQUENCE [LARGE SCALE GENOMIC DNA]</scope>
    <source>
        <strain evidence="4">IAEA</strain>
    </source>
</reference>
<name>A0A1A9Z1K2_GLOPL</name>
<dbReference type="AlphaFoldDB" id="A0A1A9Z1K2"/>
<dbReference type="STRING" id="7398.A0A1A9Z1K2"/>
<dbReference type="EnsemblMetazoa" id="GPAI000888-RA">
    <property type="protein sequence ID" value="GPAI000888-PA"/>
    <property type="gene ID" value="GPAI000888"/>
</dbReference>
<dbReference type="VEuPathDB" id="VectorBase:GPAI000888"/>
<accession>A0A1A9Z1K2</accession>
<evidence type="ECO:0000256" key="1">
    <source>
        <dbReference type="ARBA" id="ARBA00022679"/>
    </source>
</evidence>
<evidence type="ECO:0000313" key="4">
    <source>
        <dbReference type="Proteomes" id="UP000092445"/>
    </source>
</evidence>
<dbReference type="PANTHER" id="PTHR21090">
    <property type="entry name" value="AROM/DEHYDROQUINATE SYNTHASE"/>
    <property type="match status" value="1"/>
</dbReference>
<dbReference type="Proteomes" id="UP000092445">
    <property type="component" value="Unassembled WGS sequence"/>
</dbReference>
<dbReference type="Pfam" id="PF00275">
    <property type="entry name" value="EPSP_synthase"/>
    <property type="match status" value="1"/>
</dbReference>
<dbReference type="GO" id="GO:0009423">
    <property type="term" value="P:chorismate biosynthetic process"/>
    <property type="evidence" value="ECO:0007669"/>
    <property type="project" value="TreeGrafter"/>
</dbReference>
<evidence type="ECO:0000313" key="3">
    <source>
        <dbReference type="EnsemblMetazoa" id="GPAI000888-PA"/>
    </source>
</evidence>
<keyword evidence="4" id="KW-1185">Reference proteome</keyword>
<dbReference type="Gene3D" id="3.65.10.10">
    <property type="entry name" value="Enolpyruvate transferase domain"/>
    <property type="match status" value="1"/>
</dbReference>
<organism evidence="3 4">
    <name type="scientific">Glossina pallidipes</name>
    <name type="common">Tsetse fly</name>
    <dbReference type="NCBI Taxonomy" id="7398"/>
    <lineage>
        <taxon>Eukaryota</taxon>
        <taxon>Metazoa</taxon>
        <taxon>Ecdysozoa</taxon>
        <taxon>Arthropoda</taxon>
        <taxon>Hexapoda</taxon>
        <taxon>Insecta</taxon>
        <taxon>Pterygota</taxon>
        <taxon>Neoptera</taxon>
        <taxon>Endopterygota</taxon>
        <taxon>Diptera</taxon>
        <taxon>Brachycera</taxon>
        <taxon>Muscomorpha</taxon>
        <taxon>Hippoboscoidea</taxon>
        <taxon>Glossinidae</taxon>
        <taxon>Glossina</taxon>
    </lineage>
</organism>
<evidence type="ECO:0000259" key="2">
    <source>
        <dbReference type="Pfam" id="PF00275"/>
    </source>
</evidence>
<sequence>MSNHVIINPISYIRGSVYLPGSKSISNRAILLSAQAQQQTQLINCPKNDDIKVMLQALSCCKIKYKYHDKNQTCSIQGSNNALKSFSKTILLQNSGTAMRFLTAALSIRKNNVVLMGNNRMHQRPIGPLVDALRQGGAKIDYLYKKNFPPLK</sequence>